<dbReference type="EC" id="1.1.1.25" evidence="5"/>
<evidence type="ECO:0000313" key="5">
    <source>
        <dbReference type="EMBL" id="NEN79319.1"/>
    </source>
</evidence>
<dbReference type="GO" id="GO:0019632">
    <property type="term" value="P:shikimate metabolic process"/>
    <property type="evidence" value="ECO:0007669"/>
    <property type="project" value="TreeGrafter"/>
</dbReference>
<accession>A0A6P0HKT5</accession>
<organism evidence="5 6">
    <name type="scientific">Nocardioides zeae</name>
    <dbReference type="NCBI Taxonomy" id="1457234"/>
    <lineage>
        <taxon>Bacteria</taxon>
        <taxon>Bacillati</taxon>
        <taxon>Actinomycetota</taxon>
        <taxon>Actinomycetes</taxon>
        <taxon>Propionibacteriales</taxon>
        <taxon>Nocardioidaceae</taxon>
        <taxon>Nocardioides</taxon>
    </lineage>
</organism>
<dbReference type="InterPro" id="IPR022893">
    <property type="entry name" value="Shikimate_DH_fam"/>
</dbReference>
<dbReference type="NCBIfam" id="NF001311">
    <property type="entry name" value="PRK00258.1-3"/>
    <property type="match status" value="1"/>
</dbReference>
<dbReference type="AlphaFoldDB" id="A0A6P0HKT5"/>
<comment type="pathway">
    <text evidence="1">Metabolic intermediate biosynthesis; chorismate biosynthesis; chorismate from D-erythrose 4-phosphate and phosphoenolpyruvate: step 4/7.</text>
</comment>
<dbReference type="PANTHER" id="PTHR21089">
    <property type="entry name" value="SHIKIMATE DEHYDROGENASE"/>
    <property type="match status" value="1"/>
</dbReference>
<sequence>MSTAPGPTRTAEPVRRCAVVGDPVEHSLSPVLHRAAYAALGLTDVTYDAVRVPAGGLTAHVAGLGPGWRGLSVTMPHKREALALADRRTPLAVAAGGANTLVLGPEGVQADNTDVPGAVAALRERGVTDVGRATVLGGGATAASTALALTELGARRLTVLVRSPERAAEAVAAVRAHPAAPAVDVVATDDVPAGLALGDVVVATVPVAGQTPDLVALLAPAPVVFEVVYDPWPTPLAAAAAAAGATVVDGLDLLAHQALLQLEQFTGATVGVAVMRDAGRAALAARTAGVGAGA</sequence>
<protein>
    <submittedName>
        <fullName evidence="5">Shikimate dehydrogenase</fullName>
        <ecNumber evidence="5">1.1.1.25</ecNumber>
    </submittedName>
</protein>
<keyword evidence="2" id="KW-0057">Aromatic amino acid biosynthesis</keyword>
<dbReference type="Gene3D" id="3.40.50.10860">
    <property type="entry name" value="Leucine Dehydrogenase, chain A, domain 1"/>
    <property type="match status" value="1"/>
</dbReference>
<evidence type="ECO:0000256" key="1">
    <source>
        <dbReference type="ARBA" id="ARBA00004871"/>
    </source>
</evidence>
<dbReference type="InterPro" id="IPR013708">
    <property type="entry name" value="Shikimate_DH-bd_N"/>
</dbReference>
<keyword evidence="2" id="KW-0028">Amino-acid biosynthesis</keyword>
<dbReference type="GO" id="GO:0009423">
    <property type="term" value="P:chorismate biosynthetic process"/>
    <property type="evidence" value="ECO:0007669"/>
    <property type="project" value="TreeGrafter"/>
</dbReference>
<dbReference type="Pfam" id="PF08501">
    <property type="entry name" value="Shikimate_dh_N"/>
    <property type="match status" value="1"/>
</dbReference>
<keyword evidence="5" id="KW-0560">Oxidoreductase</keyword>
<feature type="domain" description="SDH C-terminal" evidence="4">
    <location>
        <begin position="250"/>
        <end position="278"/>
    </location>
</feature>
<proteinExistence type="predicted"/>
<evidence type="ECO:0000259" key="4">
    <source>
        <dbReference type="Pfam" id="PF18317"/>
    </source>
</evidence>
<evidence type="ECO:0000259" key="3">
    <source>
        <dbReference type="Pfam" id="PF08501"/>
    </source>
</evidence>
<dbReference type="GO" id="GO:0050661">
    <property type="term" value="F:NADP binding"/>
    <property type="evidence" value="ECO:0007669"/>
    <property type="project" value="TreeGrafter"/>
</dbReference>
<dbReference type="InterPro" id="IPR046346">
    <property type="entry name" value="Aminoacid_DH-like_N_sf"/>
</dbReference>
<reference evidence="5 6" key="1">
    <citation type="journal article" date="2014" name="Int. J. Syst. Evol. Microbiol.">
        <title>Nocardioides zeae sp. nov., isolated from the stem of Zea mays.</title>
        <authorList>
            <person name="Glaeser S.P."/>
            <person name="McInroy J.A."/>
            <person name="Busse H.J."/>
            <person name="Kampfer P."/>
        </authorList>
    </citation>
    <scope>NUCLEOTIDE SEQUENCE [LARGE SCALE GENOMIC DNA]</scope>
    <source>
        <strain evidence="5 6">JCM 30728</strain>
    </source>
</reference>
<gene>
    <name evidence="5" type="ORF">G3T38_13630</name>
</gene>
<name>A0A6P0HKT5_9ACTN</name>
<dbReference type="GO" id="GO:0009073">
    <property type="term" value="P:aromatic amino acid family biosynthetic process"/>
    <property type="evidence" value="ECO:0007669"/>
    <property type="project" value="UniProtKB-KW"/>
</dbReference>
<keyword evidence="6" id="KW-1185">Reference proteome</keyword>
<dbReference type="SUPFAM" id="SSF51735">
    <property type="entry name" value="NAD(P)-binding Rossmann-fold domains"/>
    <property type="match status" value="1"/>
</dbReference>
<dbReference type="PANTHER" id="PTHR21089:SF1">
    <property type="entry name" value="BIFUNCTIONAL 3-DEHYDROQUINATE DEHYDRATASE_SHIKIMATE DEHYDROGENASE, CHLOROPLASTIC"/>
    <property type="match status" value="1"/>
</dbReference>
<dbReference type="GO" id="GO:0005829">
    <property type="term" value="C:cytosol"/>
    <property type="evidence" value="ECO:0007669"/>
    <property type="project" value="TreeGrafter"/>
</dbReference>
<dbReference type="Gene3D" id="3.40.50.720">
    <property type="entry name" value="NAD(P)-binding Rossmann-like Domain"/>
    <property type="match status" value="1"/>
</dbReference>
<dbReference type="Pfam" id="PF18317">
    <property type="entry name" value="SDH_C"/>
    <property type="match status" value="1"/>
</dbReference>
<dbReference type="InterPro" id="IPR036291">
    <property type="entry name" value="NAD(P)-bd_dom_sf"/>
</dbReference>
<dbReference type="GO" id="GO:0004764">
    <property type="term" value="F:shikimate 3-dehydrogenase (NADP+) activity"/>
    <property type="evidence" value="ECO:0007669"/>
    <property type="project" value="UniProtKB-EC"/>
</dbReference>
<dbReference type="EMBL" id="JAAGXA010000009">
    <property type="protein sequence ID" value="NEN79319.1"/>
    <property type="molecule type" value="Genomic_DNA"/>
</dbReference>
<dbReference type="InterPro" id="IPR041121">
    <property type="entry name" value="SDH_C"/>
</dbReference>
<dbReference type="Proteomes" id="UP000468687">
    <property type="component" value="Unassembled WGS sequence"/>
</dbReference>
<feature type="domain" description="Shikimate dehydrogenase substrate binding N-terminal" evidence="3">
    <location>
        <begin position="19"/>
        <end position="101"/>
    </location>
</feature>
<dbReference type="SUPFAM" id="SSF53223">
    <property type="entry name" value="Aminoacid dehydrogenase-like, N-terminal domain"/>
    <property type="match status" value="1"/>
</dbReference>
<evidence type="ECO:0000313" key="6">
    <source>
        <dbReference type="Proteomes" id="UP000468687"/>
    </source>
</evidence>
<comment type="caution">
    <text evidence="5">The sequence shown here is derived from an EMBL/GenBank/DDBJ whole genome shotgun (WGS) entry which is preliminary data.</text>
</comment>
<evidence type="ECO:0000256" key="2">
    <source>
        <dbReference type="ARBA" id="ARBA00023141"/>
    </source>
</evidence>